<dbReference type="HOGENOM" id="CLU_037398_0_1_5"/>
<keyword evidence="5" id="KW-0472">Membrane</keyword>
<protein>
    <submittedName>
        <fullName evidence="7">Putative periplasmic substrate-binding protein, ABC-type nitrate/sulfonate/bicarbonate transporter</fullName>
    </submittedName>
</protein>
<dbReference type="SUPFAM" id="SSF53850">
    <property type="entry name" value="Periplasmic binding protein-like II"/>
    <property type="match status" value="1"/>
</dbReference>
<dbReference type="PANTHER" id="PTHR30024:SF43">
    <property type="entry name" value="BLL4572 PROTEIN"/>
    <property type="match status" value="1"/>
</dbReference>
<keyword evidence="3" id="KW-1003">Cell membrane</keyword>
<feature type="compositionally biased region" description="Basic and acidic residues" evidence="6">
    <location>
        <begin position="344"/>
        <end position="359"/>
    </location>
</feature>
<evidence type="ECO:0000256" key="2">
    <source>
        <dbReference type="ARBA" id="ARBA00022448"/>
    </source>
</evidence>
<dbReference type="InterPro" id="IPR044527">
    <property type="entry name" value="NrtA/CpmA_ABC-bd_dom"/>
</dbReference>
<dbReference type="Proteomes" id="UP000000321">
    <property type="component" value="Unassembled WGS sequence"/>
</dbReference>
<sequence>MTKLESVRLGYLPLLDSAVLLVAAKLGFAEKRGLDLTLFRETSWATIRDRMGVGQFDAAHMLAPMPIAANLGIGPLAVPMIAPMVLALGGNAVTVSTALAQAMADTAGDDPDGPAAAGAALKSALGRRAQAGGSQARLAIVHRYSSHNYDLRYWLAAAGIEPDRDVEITVVPPSLVPDALAVGEIDGFCVGEPWSTVAVRRGVGRIVTSKAEIWRRGPEKVLGVSAAFARDRPETLSRLIDALGQAALWCADPANHRALADLLALPEHLGLPSDDLMAGITGRMEVAPGRFRSIEGFMIFAGRDANRPDRSHGRWLYRQMARWGDVRFCETGLAIAGRTFRPDLFDNARGDPKPAAARDEDADEDGPSSVSDRPEGLFDAENGDPHET</sequence>
<dbReference type="BioCyc" id="AURANTIMONAS:SI859A1_00325-MONOMER"/>
<keyword evidence="8" id="KW-1185">Reference proteome</keyword>
<evidence type="ECO:0000256" key="6">
    <source>
        <dbReference type="SAM" id="MobiDB-lite"/>
    </source>
</evidence>
<evidence type="ECO:0000256" key="1">
    <source>
        <dbReference type="ARBA" id="ARBA00004308"/>
    </source>
</evidence>
<evidence type="ECO:0000256" key="5">
    <source>
        <dbReference type="ARBA" id="ARBA00023136"/>
    </source>
</evidence>
<feature type="region of interest" description="Disordered" evidence="6">
    <location>
        <begin position="344"/>
        <end position="388"/>
    </location>
</feature>
<comment type="subcellular location">
    <subcellularLocation>
        <location evidence="1">Endomembrane system</location>
    </subcellularLocation>
</comment>
<dbReference type="CDD" id="cd13553">
    <property type="entry name" value="PBP2_NrtA_CpmA_like"/>
    <property type="match status" value="1"/>
</dbReference>
<dbReference type="AlphaFoldDB" id="Q1YHB2"/>
<evidence type="ECO:0000313" key="7">
    <source>
        <dbReference type="EMBL" id="EAS49667.1"/>
    </source>
</evidence>
<reference evidence="7 8" key="1">
    <citation type="journal article" date="2008" name="Appl. Environ. Microbiol.">
        <title>Genomic insights into Mn(II) oxidation by the marine alphaproteobacterium Aurantimonas sp. strain SI85-9A1.</title>
        <authorList>
            <person name="Dick G.J."/>
            <person name="Podell S."/>
            <person name="Johnson H.A."/>
            <person name="Rivera-Espinoza Y."/>
            <person name="Bernier-Latmani R."/>
            <person name="McCarthy J.K."/>
            <person name="Torpey J.W."/>
            <person name="Clement B.G."/>
            <person name="Gaasterland T."/>
            <person name="Tebo B.M."/>
        </authorList>
    </citation>
    <scope>NUCLEOTIDE SEQUENCE [LARGE SCALE GENOMIC DNA]</scope>
    <source>
        <strain evidence="7 8">SI85-9A1</strain>
    </source>
</reference>
<evidence type="ECO:0000256" key="3">
    <source>
        <dbReference type="ARBA" id="ARBA00022475"/>
    </source>
</evidence>
<dbReference type="EMBL" id="AAPJ01000004">
    <property type="protein sequence ID" value="EAS49667.1"/>
    <property type="molecule type" value="Genomic_DNA"/>
</dbReference>
<accession>Q1YHB2</accession>
<comment type="caution">
    <text evidence="7">The sequence shown here is derived from an EMBL/GenBank/DDBJ whole genome shotgun (WGS) entry which is preliminary data.</text>
</comment>
<organism evidence="7 8">
    <name type="scientific">Aurantimonas manganoxydans (strain ATCC BAA-1229 / DSM 21871 / SI85-9A1)</name>
    <dbReference type="NCBI Taxonomy" id="287752"/>
    <lineage>
        <taxon>Bacteria</taxon>
        <taxon>Pseudomonadati</taxon>
        <taxon>Pseudomonadota</taxon>
        <taxon>Alphaproteobacteria</taxon>
        <taxon>Hyphomicrobiales</taxon>
        <taxon>Aurantimonadaceae</taxon>
        <taxon>Aurantimonas</taxon>
    </lineage>
</organism>
<dbReference type="Gene3D" id="3.40.190.10">
    <property type="entry name" value="Periplasmic binding protein-like II"/>
    <property type="match status" value="2"/>
</dbReference>
<dbReference type="Pfam" id="PF13379">
    <property type="entry name" value="NMT1_2"/>
    <property type="match status" value="1"/>
</dbReference>
<proteinExistence type="predicted"/>
<evidence type="ECO:0000256" key="4">
    <source>
        <dbReference type="ARBA" id="ARBA00022519"/>
    </source>
</evidence>
<keyword evidence="2" id="KW-0813">Transport</keyword>
<gene>
    <name evidence="7" type="ORF">SI859A1_00325</name>
</gene>
<dbReference type="GO" id="GO:0012505">
    <property type="term" value="C:endomembrane system"/>
    <property type="evidence" value="ECO:0007669"/>
    <property type="project" value="UniProtKB-SubCell"/>
</dbReference>
<evidence type="ECO:0000313" key="8">
    <source>
        <dbReference type="Proteomes" id="UP000000321"/>
    </source>
</evidence>
<keyword evidence="4" id="KW-0997">Cell inner membrane</keyword>
<name>Q1YHB2_AURMS</name>
<dbReference type="PANTHER" id="PTHR30024">
    <property type="entry name" value="ALIPHATIC SULFONATES-BINDING PROTEIN-RELATED"/>
    <property type="match status" value="1"/>
</dbReference>